<proteinExistence type="predicted"/>
<protein>
    <submittedName>
        <fullName evidence="1">Uncharacterized protein</fullName>
    </submittedName>
</protein>
<dbReference type="Proteomes" id="UP000828941">
    <property type="component" value="Chromosome 13"/>
</dbReference>
<evidence type="ECO:0000313" key="2">
    <source>
        <dbReference type="Proteomes" id="UP000828941"/>
    </source>
</evidence>
<evidence type="ECO:0000313" key="1">
    <source>
        <dbReference type="EMBL" id="KAI4300807.1"/>
    </source>
</evidence>
<dbReference type="EMBL" id="CM039438">
    <property type="protein sequence ID" value="KAI4300807.1"/>
    <property type="molecule type" value="Genomic_DNA"/>
</dbReference>
<gene>
    <name evidence="1" type="ORF">L6164_034141</name>
</gene>
<name>A0ACB9KU45_BAUVA</name>
<keyword evidence="2" id="KW-1185">Reference proteome</keyword>
<sequence>MRNNTCIRHQNQSKYGDGGHTKPCLFLLVAKLFLETRKLSMIALFNGKEILPAKMQVIQFLRATCRLNIIVFCCCKSKARILKFMFRKFPSLSNKLDLGFL</sequence>
<comment type="caution">
    <text evidence="1">The sequence shown here is derived from an EMBL/GenBank/DDBJ whole genome shotgun (WGS) entry which is preliminary data.</text>
</comment>
<organism evidence="1 2">
    <name type="scientific">Bauhinia variegata</name>
    <name type="common">Purple orchid tree</name>
    <name type="synonym">Phanera variegata</name>
    <dbReference type="NCBI Taxonomy" id="167791"/>
    <lineage>
        <taxon>Eukaryota</taxon>
        <taxon>Viridiplantae</taxon>
        <taxon>Streptophyta</taxon>
        <taxon>Embryophyta</taxon>
        <taxon>Tracheophyta</taxon>
        <taxon>Spermatophyta</taxon>
        <taxon>Magnoliopsida</taxon>
        <taxon>eudicotyledons</taxon>
        <taxon>Gunneridae</taxon>
        <taxon>Pentapetalae</taxon>
        <taxon>rosids</taxon>
        <taxon>fabids</taxon>
        <taxon>Fabales</taxon>
        <taxon>Fabaceae</taxon>
        <taxon>Cercidoideae</taxon>
        <taxon>Cercideae</taxon>
        <taxon>Bauhiniinae</taxon>
        <taxon>Bauhinia</taxon>
    </lineage>
</organism>
<reference evidence="1 2" key="1">
    <citation type="journal article" date="2022" name="DNA Res.">
        <title>Chromosomal-level genome assembly of the orchid tree Bauhinia variegata (Leguminosae; Cercidoideae) supports the allotetraploid origin hypothesis of Bauhinia.</title>
        <authorList>
            <person name="Zhong Y."/>
            <person name="Chen Y."/>
            <person name="Zheng D."/>
            <person name="Pang J."/>
            <person name="Liu Y."/>
            <person name="Luo S."/>
            <person name="Meng S."/>
            <person name="Qian L."/>
            <person name="Wei D."/>
            <person name="Dai S."/>
            <person name="Zhou R."/>
        </authorList>
    </citation>
    <scope>NUCLEOTIDE SEQUENCE [LARGE SCALE GENOMIC DNA]</scope>
    <source>
        <strain evidence="1">BV-YZ2020</strain>
    </source>
</reference>
<accession>A0ACB9KU45</accession>